<dbReference type="EMBL" id="AZHE01000017">
    <property type="protein sequence ID" value="KHN96185.1"/>
    <property type="molecule type" value="Genomic_DNA"/>
</dbReference>
<dbReference type="HOGENOM" id="CLU_792194_0_0_1"/>
<sequence length="416" mass="49471">MSFDDVELVQYMMPNQRPDGGFELEFDGWEELPEDQRDALVEKLKIGQQKVNDAVQSRPIDADQLAARLCEVVDNQDAMPQAKPRQSRCYRTPTEDLDDRTEEKRNETNAYNSLVSDGCRPLYPISRLEEVFNGLEEFDDILQPWLTYPPDRCQAFRTQLHRWDMFRCWRQDNREMDEEKEFAAYVEEQKRQRAEGTKTRPTASQYLEQLRNLFQRKQRHYGLDDGEEEFAAYVEEKNQRQFRVDGPWPGMSEHEYVQMLETQFKDKQTKEGIDDGDGGFAAFVAETQRRAMERGRTWPGMTEDEYLQMLRKAFNQEKDRRYRQNFYWLREDHGRGGFPEYVAEAKRRLARHGFTKAFAFDKDAAKQDGRTTWIEYLNYEYSRLDKDTRALARLEPDHNKSWQKLLDSGALRDDEN</sequence>
<dbReference type="RefSeq" id="XP_040677251.1">
    <property type="nucleotide sequence ID" value="XM_040824831.1"/>
</dbReference>
<organism evidence="2 3">
    <name type="scientific">Metarhizium album (strain ARSEF 1941)</name>
    <dbReference type="NCBI Taxonomy" id="1081103"/>
    <lineage>
        <taxon>Eukaryota</taxon>
        <taxon>Fungi</taxon>
        <taxon>Dikarya</taxon>
        <taxon>Ascomycota</taxon>
        <taxon>Pezizomycotina</taxon>
        <taxon>Sordariomycetes</taxon>
        <taxon>Hypocreomycetidae</taxon>
        <taxon>Hypocreales</taxon>
        <taxon>Clavicipitaceae</taxon>
        <taxon>Metarhizium</taxon>
    </lineage>
</organism>
<dbReference type="GeneID" id="63740488"/>
<name>A0A0B2WT89_METAS</name>
<accession>A0A0B2WT89</accession>
<dbReference type="STRING" id="1081103.A0A0B2WT89"/>
<comment type="caution">
    <text evidence="2">The sequence shown here is derived from an EMBL/GenBank/DDBJ whole genome shotgun (WGS) entry which is preliminary data.</text>
</comment>
<proteinExistence type="predicted"/>
<evidence type="ECO:0000313" key="2">
    <source>
        <dbReference type="EMBL" id="KHN96185.1"/>
    </source>
</evidence>
<feature type="region of interest" description="Disordered" evidence="1">
    <location>
        <begin position="77"/>
        <end position="107"/>
    </location>
</feature>
<keyword evidence="3" id="KW-1185">Reference proteome</keyword>
<protein>
    <submittedName>
        <fullName evidence="2">Uncharacterized protein</fullName>
    </submittedName>
</protein>
<dbReference type="OrthoDB" id="5419928at2759"/>
<dbReference type="Proteomes" id="UP000030816">
    <property type="component" value="Unassembled WGS sequence"/>
</dbReference>
<evidence type="ECO:0000313" key="3">
    <source>
        <dbReference type="Proteomes" id="UP000030816"/>
    </source>
</evidence>
<gene>
    <name evidence="2" type="ORF">MAM_06033</name>
</gene>
<dbReference type="AlphaFoldDB" id="A0A0B2WT89"/>
<evidence type="ECO:0000256" key="1">
    <source>
        <dbReference type="SAM" id="MobiDB-lite"/>
    </source>
</evidence>
<reference evidence="2 3" key="1">
    <citation type="journal article" date="2014" name="Proc. Natl. Acad. Sci. U.S.A.">
        <title>Trajectory and genomic determinants of fungal-pathogen speciation and host adaptation.</title>
        <authorList>
            <person name="Hu X."/>
            <person name="Xiao G."/>
            <person name="Zheng P."/>
            <person name="Shang Y."/>
            <person name="Su Y."/>
            <person name="Zhang X."/>
            <person name="Liu X."/>
            <person name="Zhan S."/>
            <person name="St Leger R.J."/>
            <person name="Wang C."/>
        </authorList>
    </citation>
    <scope>NUCLEOTIDE SEQUENCE [LARGE SCALE GENOMIC DNA]</scope>
    <source>
        <strain evidence="2 3">ARSEF 1941</strain>
    </source>
</reference>